<gene>
    <name evidence="1" type="ORF">MTP13_08580</name>
</gene>
<evidence type="ECO:0000313" key="1">
    <source>
        <dbReference type="EMBL" id="UOE27818.1"/>
    </source>
</evidence>
<accession>A0ABY4AX86</accession>
<proteinExistence type="predicted"/>
<sequence length="99" mass="11114">MAEAVLNRGARRTYDIVMDGAGQFIDEYFDCAHSGAAYRLWMEIGDLADDPRGPLSERMTDEIGRKAASEWLAIDQSSPLAVDAYFARWGWPEAWRAKG</sequence>
<dbReference type="EMBL" id="CP094533">
    <property type="protein sequence ID" value="UOE27818.1"/>
    <property type="molecule type" value="Genomic_DNA"/>
</dbReference>
<keyword evidence="2" id="KW-1185">Reference proteome</keyword>
<dbReference type="Proteomes" id="UP000831304">
    <property type="component" value="Chromosome"/>
</dbReference>
<reference evidence="1 2" key="1">
    <citation type="submission" date="2022-03" db="EMBL/GenBank/DDBJ databases">
        <title>Agromyces sp. isolated from the gut of P. brevitarsis seulensis larvae.</title>
        <authorList>
            <person name="Won M."/>
            <person name="Kwon S.-W."/>
        </authorList>
    </citation>
    <scope>NUCLEOTIDE SEQUENCE [LARGE SCALE GENOMIC DNA]</scope>
    <source>
        <strain evidence="1 2">KACC 16215</strain>
    </source>
</reference>
<organism evidence="1 2">
    <name type="scientific">Agromyces soli</name>
    <dbReference type="NCBI Taxonomy" id="659012"/>
    <lineage>
        <taxon>Bacteria</taxon>
        <taxon>Bacillati</taxon>
        <taxon>Actinomycetota</taxon>
        <taxon>Actinomycetes</taxon>
        <taxon>Micrococcales</taxon>
        <taxon>Microbacteriaceae</taxon>
        <taxon>Agromyces</taxon>
    </lineage>
</organism>
<evidence type="ECO:0000313" key="2">
    <source>
        <dbReference type="Proteomes" id="UP000831304"/>
    </source>
</evidence>
<protein>
    <submittedName>
        <fullName evidence="1">Uncharacterized protein</fullName>
    </submittedName>
</protein>
<name>A0ABY4AX86_9MICO</name>
<dbReference type="RefSeq" id="WP_243570657.1">
    <property type="nucleotide sequence ID" value="NZ_CP094533.1"/>
</dbReference>